<dbReference type="Pfam" id="PF14836">
    <property type="entry name" value="Ubiquitin_3"/>
    <property type="match status" value="1"/>
</dbReference>
<dbReference type="AlphaFoldDB" id="A0A3Q2R3M4"/>
<dbReference type="GO" id="GO:0004843">
    <property type="term" value="F:cysteine-type deubiquitinase activity"/>
    <property type="evidence" value="ECO:0007669"/>
    <property type="project" value="UniProtKB-EC"/>
</dbReference>
<dbReference type="FunFam" id="3.30.2230.10:FF:000003">
    <property type="entry name" value="ubiquitin carboxyl-terminal hydrolase 15 isoform X1"/>
    <property type="match status" value="1"/>
</dbReference>
<protein>
    <recommendedName>
        <fullName evidence="2">ubiquitinyl hydrolase 1</fullName>
        <ecNumber evidence="2">3.4.19.12</ecNumber>
    </recommendedName>
</protein>
<dbReference type="SMART" id="SM00695">
    <property type="entry name" value="DUSP"/>
    <property type="match status" value="1"/>
</dbReference>
<evidence type="ECO:0000256" key="4">
    <source>
        <dbReference type="ARBA" id="ARBA00022786"/>
    </source>
</evidence>
<dbReference type="Ensembl" id="ENSFHET00000029493.1">
    <property type="protein sequence ID" value="ENSFHEP00000034347.1"/>
    <property type="gene ID" value="ENSFHEG00000022010.1"/>
</dbReference>
<sequence>SLKMELRKGIMKRPLKNFWFQQWKKYVGFDNWDMYNVGDRSIYPGPIDNSGLFSDQVTQALKEHLIDQMDYVLVPTDAWNKLVSWYGCLEGQSPIVRKVIEQGMFVKHCKVEVYLLELSLYENNNMEKVIKQHFSKADTVDTIEKKMRTLFSIPTKKETQLWSKYLSNIYEQLTNPKCTVQDAGLFHGQLIGIEVKNEDGTWPGHVLHPK</sequence>
<evidence type="ECO:0000313" key="7">
    <source>
        <dbReference type="Ensembl" id="ENSFHEP00000034347.1"/>
    </source>
</evidence>
<evidence type="ECO:0000259" key="6">
    <source>
        <dbReference type="PROSITE" id="PS51283"/>
    </source>
</evidence>
<dbReference type="SUPFAM" id="SSF143791">
    <property type="entry name" value="DUSP-like"/>
    <property type="match status" value="1"/>
</dbReference>
<evidence type="ECO:0000313" key="8">
    <source>
        <dbReference type="Proteomes" id="UP000265000"/>
    </source>
</evidence>
<dbReference type="Pfam" id="PF06337">
    <property type="entry name" value="DUSP"/>
    <property type="match status" value="1"/>
</dbReference>
<dbReference type="Gene3D" id="3.30.2230.10">
    <property type="entry name" value="DUSP-like"/>
    <property type="match status" value="1"/>
</dbReference>
<evidence type="ECO:0000256" key="2">
    <source>
        <dbReference type="ARBA" id="ARBA00012759"/>
    </source>
</evidence>
<accession>A0A3Q2R3M4</accession>
<dbReference type="InterPro" id="IPR006615">
    <property type="entry name" value="Pept_C19_DUSP"/>
</dbReference>
<keyword evidence="3" id="KW-0645">Protease</keyword>
<dbReference type="GO" id="GO:0006508">
    <property type="term" value="P:proteolysis"/>
    <property type="evidence" value="ECO:0007669"/>
    <property type="project" value="UniProtKB-KW"/>
</dbReference>
<comment type="catalytic activity">
    <reaction evidence="1">
        <text>Thiol-dependent hydrolysis of ester, thioester, amide, peptide and isopeptide bonds formed by the C-terminal Gly of ubiquitin (a 76-residue protein attached to proteins as an intracellular targeting signal).</text>
        <dbReference type="EC" id="3.4.19.12"/>
    </reaction>
</comment>
<dbReference type="InterPro" id="IPR028135">
    <property type="entry name" value="Ub_USP-typ"/>
</dbReference>
<reference evidence="7" key="2">
    <citation type="submission" date="2025-09" db="UniProtKB">
        <authorList>
            <consortium name="Ensembl"/>
        </authorList>
    </citation>
    <scope>IDENTIFICATION</scope>
</reference>
<reference evidence="7" key="1">
    <citation type="submission" date="2025-08" db="UniProtKB">
        <authorList>
            <consortium name="Ensembl"/>
        </authorList>
    </citation>
    <scope>IDENTIFICATION</scope>
</reference>
<evidence type="ECO:0000256" key="1">
    <source>
        <dbReference type="ARBA" id="ARBA00000707"/>
    </source>
</evidence>
<proteinExistence type="predicted"/>
<dbReference type="GeneTree" id="ENSGT00940000154932"/>
<dbReference type="Gene3D" id="3.10.20.90">
    <property type="entry name" value="Phosphatidylinositol 3-kinase Catalytic Subunit, Chain A, domain 1"/>
    <property type="match status" value="1"/>
</dbReference>
<keyword evidence="5" id="KW-0378">Hydrolase</keyword>
<feature type="domain" description="DUSP" evidence="6">
    <location>
        <begin position="1"/>
        <end position="100"/>
    </location>
</feature>
<name>A0A3Q2R3M4_FUNHE</name>
<dbReference type="InterPro" id="IPR035927">
    <property type="entry name" value="DUSP-like_sf"/>
</dbReference>
<dbReference type="EC" id="3.4.19.12" evidence="2"/>
<evidence type="ECO:0000256" key="5">
    <source>
        <dbReference type="ARBA" id="ARBA00022807"/>
    </source>
</evidence>
<dbReference type="PROSITE" id="PS51283">
    <property type="entry name" value="DUSP"/>
    <property type="match status" value="1"/>
</dbReference>
<keyword evidence="5" id="KW-0788">Thiol protease</keyword>
<organism evidence="7 8">
    <name type="scientific">Fundulus heteroclitus</name>
    <name type="common">Killifish</name>
    <name type="synonym">Mummichog</name>
    <dbReference type="NCBI Taxonomy" id="8078"/>
    <lineage>
        <taxon>Eukaryota</taxon>
        <taxon>Metazoa</taxon>
        <taxon>Chordata</taxon>
        <taxon>Craniata</taxon>
        <taxon>Vertebrata</taxon>
        <taxon>Euteleostomi</taxon>
        <taxon>Actinopterygii</taxon>
        <taxon>Neopterygii</taxon>
        <taxon>Teleostei</taxon>
        <taxon>Neoteleostei</taxon>
        <taxon>Acanthomorphata</taxon>
        <taxon>Ovalentaria</taxon>
        <taxon>Atherinomorphae</taxon>
        <taxon>Cyprinodontiformes</taxon>
        <taxon>Fundulidae</taxon>
        <taxon>Fundulus</taxon>
    </lineage>
</organism>
<keyword evidence="4" id="KW-0833">Ubl conjugation pathway</keyword>
<dbReference type="STRING" id="8078.ENSFHEP00000034347"/>
<evidence type="ECO:0000256" key="3">
    <source>
        <dbReference type="ARBA" id="ARBA00022670"/>
    </source>
</evidence>
<keyword evidence="8" id="KW-1185">Reference proteome</keyword>
<dbReference type="Proteomes" id="UP000265000">
    <property type="component" value="Unplaced"/>
</dbReference>